<dbReference type="SUPFAM" id="SSF50993">
    <property type="entry name" value="Peptidase/esterase 'gauge' domain"/>
    <property type="match status" value="1"/>
</dbReference>
<dbReference type="Gene3D" id="2.130.10.120">
    <property type="entry name" value="Prolyl oligopeptidase, N-terminal domain"/>
    <property type="match status" value="1"/>
</dbReference>
<evidence type="ECO:0000256" key="3">
    <source>
        <dbReference type="ARBA" id="ARBA00022801"/>
    </source>
</evidence>
<dbReference type="FunFam" id="2.130.10.120:FF:000004">
    <property type="entry name" value="prolyl endopeptidase-like isoform X2"/>
    <property type="match status" value="1"/>
</dbReference>
<dbReference type="GeneTree" id="ENSGT00530000063426"/>
<dbReference type="Ensembl" id="ENSCCAT00000038280.1">
    <property type="protein sequence ID" value="ENSCCAP00000020791.1"/>
    <property type="gene ID" value="ENSCCAG00000028206.1"/>
</dbReference>
<evidence type="ECO:0000259" key="8">
    <source>
        <dbReference type="Pfam" id="PF00326"/>
    </source>
</evidence>
<gene>
    <name evidence="10" type="primary">PREPL</name>
</gene>
<accession>A0A2K5QY13</accession>
<keyword evidence="11" id="KW-1185">Reference proteome</keyword>
<dbReference type="PANTHER" id="PTHR11757:SF19">
    <property type="entry name" value="PROLYL ENDOPEPTIDASE-LIKE"/>
    <property type="match status" value="1"/>
</dbReference>
<dbReference type="AlphaFoldDB" id="A0A2K5QY13"/>
<dbReference type="SUPFAM" id="SSF53474">
    <property type="entry name" value="alpha/beta-Hydrolases"/>
    <property type="match status" value="1"/>
</dbReference>
<evidence type="ECO:0000256" key="4">
    <source>
        <dbReference type="ARBA" id="ARBA00022825"/>
    </source>
</evidence>
<feature type="domain" description="Peptidase S9A N-terminal" evidence="9">
    <location>
        <begin position="108"/>
        <end position="381"/>
    </location>
</feature>
<evidence type="ECO:0000256" key="1">
    <source>
        <dbReference type="ARBA" id="ARBA00005228"/>
    </source>
</evidence>
<dbReference type="PANTHER" id="PTHR11757">
    <property type="entry name" value="PROTEASE FAMILY S9A OLIGOPEPTIDASE"/>
    <property type="match status" value="1"/>
</dbReference>
<dbReference type="GO" id="GO:0004252">
    <property type="term" value="F:serine-type endopeptidase activity"/>
    <property type="evidence" value="ECO:0007669"/>
    <property type="project" value="UniProtKB-UniRule"/>
</dbReference>
<dbReference type="Gene3D" id="3.40.50.1820">
    <property type="entry name" value="alpha/beta hydrolase"/>
    <property type="match status" value="1"/>
</dbReference>
<dbReference type="InterPro" id="IPR001375">
    <property type="entry name" value="Peptidase_S9_cat"/>
</dbReference>
<keyword evidence="3 7" id="KW-0378">Hydrolase</keyword>
<dbReference type="GO" id="GO:0005794">
    <property type="term" value="C:Golgi apparatus"/>
    <property type="evidence" value="ECO:0007669"/>
    <property type="project" value="TreeGrafter"/>
</dbReference>
<dbReference type="GO" id="GO:0005856">
    <property type="term" value="C:cytoskeleton"/>
    <property type="evidence" value="ECO:0007669"/>
    <property type="project" value="TreeGrafter"/>
</dbReference>
<evidence type="ECO:0000313" key="11">
    <source>
        <dbReference type="Proteomes" id="UP000233040"/>
    </source>
</evidence>
<evidence type="ECO:0000259" key="9">
    <source>
        <dbReference type="Pfam" id="PF02897"/>
    </source>
</evidence>
<dbReference type="InterPro" id="IPR023302">
    <property type="entry name" value="Pept_S9A_N"/>
</dbReference>
<comment type="similarity">
    <text evidence="1 7">Belongs to the peptidase S9A family.</text>
</comment>
<dbReference type="Pfam" id="PF00326">
    <property type="entry name" value="Peptidase_S9"/>
    <property type="match status" value="1"/>
</dbReference>
<reference evidence="10" key="1">
    <citation type="submission" date="2025-08" db="UniProtKB">
        <authorList>
            <consortium name="Ensembl"/>
        </authorList>
    </citation>
    <scope>IDENTIFICATION</scope>
</reference>
<sequence length="661" mass="76570">MQQKTKLFLQVLKYSIPQLGKCMQKQPLNHCNFADHYYNRIKLKKYHLTKYLQNKPKISELARNIPSRSFSCKDLQPVKQENEKPLPENMDAFEKVRTRLETQPQEEYEIINVEVKHGGFVYYQEGCCLVRSKDEEADNDNYEVLFNLEELKLDQPFIDCIRVAPDEKYVAAKIRTEDSEASTCVVIKLSDQPVMEASFPNVSSFEWVKDEEDEDVLFYTFQRNLRCNDVYRATFGDNKRNERFYTEKDPSYFVFLYLTKDSRFLTMNIMNKMTSEVWLIDGLSPWDPPVLIQKRIYGVLYYVEHRDDELYILTNVGEPTEFKLMRTAADTPAIMNWDLFFTMKRNTKVIDLDMFKDHCVLFLKHSNLLYVNVIGLADDSVRSLKDGKLVPMTIFHKTDSEDLQKKPLLVHVYGAYGMDLKMNFRPERRVLVDDGWILAYCHVRGGGELGLQWHADGRLTKKLNGLADLEACIKTLHGQGFSQPSLTTLTAFSAGGVLAGALCNSNPELLRAVTLEAPFLDVLNTMMDTTLPLTLEELEEWGNPSSDEKYKNYIKRYCPYQNIKPQHYPSIHITAYENDERVPLKGIVSYTEKLKEAIMEHTKNTGEGYQAPNIILDIQPGGNHVIEDSHKKITAQIKFLYEELGLDSTSVFEDLKKYLKF</sequence>
<comment type="function">
    <text evidence="5">Serine peptidase whose precise substrate specificity remains unclear. Does not cleave peptides after a arginine or lysine residue. Regulates trans-Golgi network morphology and sorting by regulating the membrane binding of the AP-1 complex. May play a role in the regulation of synaptic vesicle exocytosis.</text>
</comment>
<reference evidence="10" key="2">
    <citation type="submission" date="2025-09" db="UniProtKB">
        <authorList>
            <consortium name="Ensembl"/>
        </authorList>
    </citation>
    <scope>IDENTIFICATION</scope>
</reference>
<dbReference type="InterPro" id="IPR051543">
    <property type="entry name" value="Serine_Peptidase_S9A"/>
</dbReference>
<keyword evidence="2 7" id="KW-0645">Protease</keyword>
<dbReference type="GO" id="GO:0006508">
    <property type="term" value="P:proteolysis"/>
    <property type="evidence" value="ECO:0007669"/>
    <property type="project" value="UniProtKB-KW"/>
</dbReference>
<evidence type="ECO:0000256" key="5">
    <source>
        <dbReference type="ARBA" id="ARBA00045448"/>
    </source>
</evidence>
<dbReference type="EC" id="3.4.21.-" evidence="7"/>
<comment type="subunit">
    <text evidence="6">Homodimer. Interacts with the AP-1 complex.</text>
</comment>
<name>A0A2K5QY13_CEBIM</name>
<dbReference type="PRINTS" id="PR00862">
    <property type="entry name" value="PROLIGOPTASE"/>
</dbReference>
<dbReference type="InterPro" id="IPR002470">
    <property type="entry name" value="Peptidase_S9A"/>
</dbReference>
<dbReference type="Pfam" id="PF02897">
    <property type="entry name" value="Peptidase_S9_N"/>
    <property type="match status" value="1"/>
</dbReference>
<dbReference type="Proteomes" id="UP000233040">
    <property type="component" value="Unassembled WGS sequence"/>
</dbReference>
<proteinExistence type="inferred from homology"/>
<keyword evidence="4 7" id="KW-0720">Serine protease</keyword>
<evidence type="ECO:0000256" key="2">
    <source>
        <dbReference type="ARBA" id="ARBA00022670"/>
    </source>
</evidence>
<evidence type="ECO:0000256" key="7">
    <source>
        <dbReference type="RuleBase" id="RU368024"/>
    </source>
</evidence>
<organism evidence="10 11">
    <name type="scientific">Cebus imitator</name>
    <name type="common">Panamanian white-faced capuchin</name>
    <name type="synonym">Cebus capucinus imitator</name>
    <dbReference type="NCBI Taxonomy" id="2715852"/>
    <lineage>
        <taxon>Eukaryota</taxon>
        <taxon>Metazoa</taxon>
        <taxon>Chordata</taxon>
        <taxon>Craniata</taxon>
        <taxon>Vertebrata</taxon>
        <taxon>Euteleostomi</taxon>
        <taxon>Mammalia</taxon>
        <taxon>Eutheria</taxon>
        <taxon>Euarchontoglires</taxon>
        <taxon>Primates</taxon>
        <taxon>Haplorrhini</taxon>
        <taxon>Platyrrhini</taxon>
        <taxon>Cebidae</taxon>
        <taxon>Cebinae</taxon>
        <taxon>Cebus</taxon>
    </lineage>
</organism>
<evidence type="ECO:0000313" key="10">
    <source>
        <dbReference type="Ensembl" id="ENSCCAP00000020791.1"/>
    </source>
</evidence>
<dbReference type="FunFam" id="3.40.50.1820:FF:000050">
    <property type="entry name" value="prolyl endopeptidase-like isoform X2"/>
    <property type="match status" value="1"/>
</dbReference>
<dbReference type="InterPro" id="IPR029058">
    <property type="entry name" value="AB_hydrolase_fold"/>
</dbReference>
<protein>
    <recommendedName>
        <fullName evidence="7">Prolyl endopeptidase</fullName>
        <ecNumber evidence="7">3.4.21.-</ecNumber>
    </recommendedName>
</protein>
<feature type="domain" description="Peptidase S9 prolyl oligopeptidase catalytic" evidence="8">
    <location>
        <begin position="424"/>
        <end position="638"/>
    </location>
</feature>
<evidence type="ECO:0000256" key="6">
    <source>
        <dbReference type="ARBA" id="ARBA00046730"/>
    </source>
</evidence>